<accession>A0A4Y9LUE1</accession>
<proteinExistence type="predicted"/>
<reference evidence="1 2" key="1">
    <citation type="submission" date="2019-03" db="EMBL/GenBank/DDBJ databases">
        <title>Bradyrhizobium diversity isolated from nodules of Chamaecrista fasciculata.</title>
        <authorList>
            <person name="Klepa M.S."/>
            <person name="Urquiaga M.O."/>
            <person name="Hungria M."/>
            <person name="Delamuta J.R."/>
        </authorList>
    </citation>
    <scope>NUCLEOTIDE SEQUENCE [LARGE SCALE GENOMIC DNA]</scope>
    <source>
        <strain evidence="1 2">CNPSo 3448</strain>
    </source>
</reference>
<evidence type="ECO:0000313" key="1">
    <source>
        <dbReference type="EMBL" id="TFV46472.1"/>
    </source>
</evidence>
<dbReference type="Proteomes" id="UP000297966">
    <property type="component" value="Unassembled WGS sequence"/>
</dbReference>
<dbReference type="Gene3D" id="1.10.3700.10">
    <property type="entry name" value="AGR C 984p-like"/>
    <property type="match status" value="1"/>
</dbReference>
<protein>
    <submittedName>
        <fullName evidence="1">DUF1217 domain-containing protein</fullName>
    </submittedName>
</protein>
<dbReference type="InterPro" id="IPR023157">
    <property type="entry name" value="AGR-C-984p-like_sf"/>
</dbReference>
<keyword evidence="2" id="KW-1185">Reference proteome</keyword>
<dbReference type="Pfam" id="PF06748">
    <property type="entry name" value="DUF1217"/>
    <property type="match status" value="1"/>
</dbReference>
<dbReference type="AlphaFoldDB" id="A0A4Y9LUE1"/>
<dbReference type="EMBL" id="SPQT01000011">
    <property type="protein sequence ID" value="TFV46472.1"/>
    <property type="molecule type" value="Genomic_DNA"/>
</dbReference>
<dbReference type="OrthoDB" id="7824597at2"/>
<sequence>MAAKEARVMLSTIADYTRLTQDLGKSMTQVAKQPDVSRETDYFLGHIGNVKTIDDFLKDYRLYTYAMKAYGLSDMAYAKAFMRKVLTEGVSDKDAFANKLTDTRYREFATAFNFAALGANATSTTAATTGTATQYVTQTMEQKAGDQNEGLRLALYFTRKASTITSAYQILADKALTQVVQTAMGWSPTISSSDIDAQAKMITDKIDLTDFQDPTKVTKFVQRFAAMWDATQAQSDNSTNPALVLIGSAATSASLDTDMLATLQNIKFNR</sequence>
<dbReference type="SUPFAM" id="SSF158837">
    <property type="entry name" value="AGR C 984p-like"/>
    <property type="match status" value="1"/>
</dbReference>
<comment type="caution">
    <text evidence="1">The sequence shown here is derived from an EMBL/GenBank/DDBJ whole genome shotgun (WGS) entry which is preliminary data.</text>
</comment>
<organism evidence="1 2">
    <name type="scientific">Bradyrhizobium niftali</name>
    <dbReference type="NCBI Taxonomy" id="2560055"/>
    <lineage>
        <taxon>Bacteria</taxon>
        <taxon>Pseudomonadati</taxon>
        <taxon>Pseudomonadota</taxon>
        <taxon>Alphaproteobacteria</taxon>
        <taxon>Hyphomicrobiales</taxon>
        <taxon>Nitrobacteraceae</taxon>
        <taxon>Bradyrhizobium</taxon>
    </lineage>
</organism>
<gene>
    <name evidence="1" type="ORF">E4K65_20810</name>
</gene>
<evidence type="ECO:0000313" key="2">
    <source>
        <dbReference type="Proteomes" id="UP000297966"/>
    </source>
</evidence>
<dbReference type="InterPro" id="IPR010626">
    <property type="entry name" value="DUF1217"/>
</dbReference>
<name>A0A4Y9LUE1_9BRAD</name>